<dbReference type="InterPro" id="IPR024079">
    <property type="entry name" value="MetalloPept_cat_dom_sf"/>
</dbReference>
<evidence type="ECO:0000256" key="7">
    <source>
        <dbReference type="RuleBase" id="RU003435"/>
    </source>
</evidence>
<keyword evidence="11" id="KW-1185">Reference proteome</keyword>
<feature type="domain" description="Peptidase M3A/M3B catalytic" evidence="9">
    <location>
        <begin position="211"/>
        <end position="694"/>
    </location>
</feature>
<comment type="similarity">
    <text evidence="1 7">Belongs to the peptidase M3 family.</text>
</comment>
<dbReference type="InterPro" id="IPR045090">
    <property type="entry name" value="Pept_M3A_M3B"/>
</dbReference>
<evidence type="ECO:0000256" key="2">
    <source>
        <dbReference type="ARBA" id="ARBA00022670"/>
    </source>
</evidence>
<evidence type="ECO:0000256" key="5">
    <source>
        <dbReference type="ARBA" id="ARBA00022833"/>
    </source>
</evidence>
<dbReference type="PANTHER" id="PTHR11804:SF84">
    <property type="entry name" value="SACCHAROLYSIN"/>
    <property type="match status" value="1"/>
</dbReference>
<evidence type="ECO:0000256" key="6">
    <source>
        <dbReference type="ARBA" id="ARBA00023049"/>
    </source>
</evidence>
<evidence type="ECO:0000256" key="1">
    <source>
        <dbReference type="ARBA" id="ARBA00006040"/>
    </source>
</evidence>
<dbReference type="Pfam" id="PF01432">
    <property type="entry name" value="Peptidase_M3"/>
    <property type="match status" value="1"/>
</dbReference>
<dbReference type="PANTHER" id="PTHR11804">
    <property type="entry name" value="PROTEASE M3 THIMET OLIGOPEPTIDASE-RELATED"/>
    <property type="match status" value="1"/>
</dbReference>
<dbReference type="InterPro" id="IPR024077">
    <property type="entry name" value="Neurolysin/TOP_dom2"/>
</dbReference>
<comment type="cofactor">
    <cofactor evidence="7">
        <name>Zn(2+)</name>
        <dbReference type="ChEBI" id="CHEBI:29105"/>
    </cofactor>
    <text evidence="7">Binds 1 zinc ion.</text>
</comment>
<protein>
    <recommendedName>
        <fullName evidence="9">Peptidase M3A/M3B catalytic domain-containing protein</fullName>
    </recommendedName>
</protein>
<gene>
    <name evidence="10" type="ORF">PRZ48_008922</name>
</gene>
<dbReference type="Proteomes" id="UP001305779">
    <property type="component" value="Unassembled WGS sequence"/>
</dbReference>
<dbReference type="CDD" id="cd06455">
    <property type="entry name" value="M3A_TOP"/>
    <property type="match status" value="1"/>
</dbReference>
<keyword evidence="6 7" id="KW-0482">Metalloprotease</keyword>
<comment type="caution">
    <text evidence="10">The sequence shown here is derived from an EMBL/GenBank/DDBJ whole genome shotgun (WGS) entry which is preliminary data.</text>
</comment>
<keyword evidence="3 7" id="KW-0479">Metal-binding</keyword>
<dbReference type="InterPro" id="IPR024080">
    <property type="entry name" value="Neurolysin/TOP_N"/>
</dbReference>
<evidence type="ECO:0000259" key="9">
    <source>
        <dbReference type="Pfam" id="PF01432"/>
    </source>
</evidence>
<dbReference type="Gene3D" id="1.10.1370.10">
    <property type="entry name" value="Neurolysin, domain 3"/>
    <property type="match status" value="1"/>
</dbReference>
<dbReference type="SUPFAM" id="SSF55486">
    <property type="entry name" value="Metalloproteases ('zincins'), catalytic domain"/>
    <property type="match status" value="1"/>
</dbReference>
<dbReference type="Gene3D" id="3.40.390.10">
    <property type="entry name" value="Collagenase (Catalytic Domain)"/>
    <property type="match status" value="1"/>
</dbReference>
<keyword evidence="5 7" id="KW-0862">Zinc</keyword>
<feature type="coiled-coil region" evidence="8">
    <location>
        <begin position="107"/>
        <end position="160"/>
    </location>
</feature>
<keyword evidence="4 7" id="KW-0378">Hydrolase</keyword>
<organism evidence="10 11">
    <name type="scientific">Zasmidium cellare</name>
    <name type="common">Wine cellar mold</name>
    <name type="synonym">Racodium cellare</name>
    <dbReference type="NCBI Taxonomy" id="395010"/>
    <lineage>
        <taxon>Eukaryota</taxon>
        <taxon>Fungi</taxon>
        <taxon>Dikarya</taxon>
        <taxon>Ascomycota</taxon>
        <taxon>Pezizomycotina</taxon>
        <taxon>Dothideomycetes</taxon>
        <taxon>Dothideomycetidae</taxon>
        <taxon>Mycosphaerellales</taxon>
        <taxon>Mycosphaerellaceae</taxon>
        <taxon>Zasmidium</taxon>
    </lineage>
</organism>
<evidence type="ECO:0000313" key="11">
    <source>
        <dbReference type="Proteomes" id="UP001305779"/>
    </source>
</evidence>
<evidence type="ECO:0000256" key="3">
    <source>
        <dbReference type="ARBA" id="ARBA00022723"/>
    </source>
</evidence>
<evidence type="ECO:0000256" key="4">
    <source>
        <dbReference type="ARBA" id="ARBA00022801"/>
    </source>
</evidence>
<evidence type="ECO:0000313" key="10">
    <source>
        <dbReference type="EMBL" id="KAK4500732.1"/>
    </source>
</evidence>
<name>A0ABR0EGU6_ZASCE</name>
<evidence type="ECO:0000256" key="8">
    <source>
        <dbReference type="SAM" id="Coils"/>
    </source>
</evidence>
<keyword evidence="2 7" id="KW-0645">Protease</keyword>
<proteinExistence type="inferred from homology"/>
<keyword evidence="8" id="KW-0175">Coiled coil</keyword>
<dbReference type="EMBL" id="JAXOVC010000006">
    <property type="protein sequence ID" value="KAK4500732.1"/>
    <property type="molecule type" value="Genomic_DNA"/>
</dbReference>
<dbReference type="Gene3D" id="1.20.1050.40">
    <property type="entry name" value="Endopeptidase. Chain P, domain 1"/>
    <property type="match status" value="1"/>
</dbReference>
<accession>A0ABR0EGU6</accession>
<sequence>MTFPSPPPVFDASPESILQEAHRLLDHARSVQDQLARTITPDTATLANTLLPVAHEQNERLYERHMLEFYQSVSTDSDVREASREAERLFSELETELSMRGDMARLVKAVHEKNEDLDEECRRLLDQQLLKYKHNGLHLAEQDRQRLQHIRKELGEIKAEFEKNLSEHSGGIDFTKEQLDGLPDDDLARLESDAEGRYNLSFRPAHVGPVLSHVRNGMTRRKVYIGNVNKCNENVPLLEKAIALRDEAARLLGYVHHAEYRLEDKMEKSPEKINEFLEDVRAKLVPKGRAAIERLKELKAEELNARGEENDGKFYLWDQSYYSRILTQRDYAVDHEKLAEYFPLDWTIERMLEIFAKLMRMSFHRVPTDEGSGNEKLTWHEDVRIFAVYDDFVENGVEQKGFLGYLYMDLHPRPGKCPGLCDLSIHPGFISPTTHTRVNFPCTCLITNFPKSPTTKPTLLTHSDLWQLFHELGHGIHDLVSKTRFACFHGPETAQDFCEAPSQMLEKFCWTEPVLRILGRHWSCLGEETRMLWRGEHPNEDLPSQTIPEELIDGLLKSQHANRPLFWLQSLHIALFDMAVHQPSSHEEAKEMNTTKLWNNLKSEILGMHGPEGDEWGHGQAIFGHLFSGYDAGFYSYLSSQVYACDMFAAKFEADPLNPEVGMRWRREVLAKGGARDEMVGMRRFLGREVGREAFGGWLGV</sequence>
<reference evidence="10 11" key="1">
    <citation type="journal article" date="2023" name="G3 (Bethesda)">
        <title>A chromosome-level genome assembly of Zasmidium syzygii isolated from banana leaves.</title>
        <authorList>
            <person name="van Westerhoven A.C."/>
            <person name="Mehrabi R."/>
            <person name="Talebi R."/>
            <person name="Steentjes M.B.F."/>
            <person name="Corcolon B."/>
            <person name="Chong P.A."/>
            <person name="Kema G.H.J."/>
            <person name="Seidl M.F."/>
        </authorList>
    </citation>
    <scope>NUCLEOTIDE SEQUENCE [LARGE SCALE GENOMIC DNA]</scope>
    <source>
        <strain evidence="10 11">P124</strain>
    </source>
</reference>
<dbReference type="InterPro" id="IPR001567">
    <property type="entry name" value="Pept_M3A_M3B_dom"/>
</dbReference>